<dbReference type="SUPFAM" id="SSF55874">
    <property type="entry name" value="ATPase domain of HSP90 chaperone/DNA topoisomerase II/histidine kinase"/>
    <property type="match status" value="1"/>
</dbReference>
<feature type="domain" description="PAC" evidence="16">
    <location>
        <begin position="159"/>
        <end position="209"/>
    </location>
</feature>
<evidence type="ECO:0000259" key="15">
    <source>
        <dbReference type="PROSITE" id="PS50112"/>
    </source>
</evidence>
<evidence type="ECO:0000256" key="12">
    <source>
        <dbReference type="ARBA" id="ARBA00023136"/>
    </source>
</evidence>
<proteinExistence type="predicted"/>
<reference evidence="17" key="1">
    <citation type="journal article" date="2015" name="Nature">
        <title>Complex archaea that bridge the gap between prokaryotes and eukaryotes.</title>
        <authorList>
            <person name="Spang A."/>
            <person name="Saw J.H."/>
            <person name="Jorgensen S.L."/>
            <person name="Zaremba-Niedzwiedzka K."/>
            <person name="Martijn J."/>
            <person name="Lind A.E."/>
            <person name="van Eijk R."/>
            <person name="Schleper C."/>
            <person name="Guy L."/>
            <person name="Ettema T.J."/>
        </authorList>
    </citation>
    <scope>NUCLEOTIDE SEQUENCE</scope>
</reference>
<evidence type="ECO:0000259" key="16">
    <source>
        <dbReference type="PROSITE" id="PS50113"/>
    </source>
</evidence>
<evidence type="ECO:0000256" key="13">
    <source>
        <dbReference type="SAM" id="Coils"/>
    </source>
</evidence>
<dbReference type="InterPro" id="IPR004358">
    <property type="entry name" value="Sig_transdc_His_kin-like_C"/>
</dbReference>
<feature type="domain" description="PAS" evidence="15">
    <location>
        <begin position="402"/>
        <end position="472"/>
    </location>
</feature>
<dbReference type="SUPFAM" id="SSF55785">
    <property type="entry name" value="PYP-like sensor domain (PAS domain)"/>
    <property type="match status" value="2"/>
</dbReference>
<evidence type="ECO:0000256" key="3">
    <source>
        <dbReference type="ARBA" id="ARBA00012438"/>
    </source>
</evidence>
<dbReference type="InterPro" id="IPR036890">
    <property type="entry name" value="HATPase_C_sf"/>
</dbReference>
<comment type="subcellular location">
    <subcellularLocation>
        <location evidence="2">Membrane</location>
        <topology evidence="2">Multi-pass membrane protein</topology>
    </subcellularLocation>
</comment>
<gene>
    <name evidence="17" type="ORF">LCGC14_1929200</name>
</gene>
<dbReference type="InterPro" id="IPR003018">
    <property type="entry name" value="GAF"/>
</dbReference>
<dbReference type="PROSITE" id="PS50112">
    <property type="entry name" value="PAS"/>
    <property type="match status" value="2"/>
</dbReference>
<dbReference type="AlphaFoldDB" id="A0A0F9FNI5"/>
<keyword evidence="4" id="KW-0597">Phosphoprotein</keyword>
<keyword evidence="8" id="KW-0418">Kinase</keyword>
<dbReference type="SUPFAM" id="SSF55781">
    <property type="entry name" value="GAF domain-like"/>
    <property type="match status" value="1"/>
</dbReference>
<dbReference type="Pfam" id="PF00512">
    <property type="entry name" value="HisKA"/>
    <property type="match status" value="1"/>
</dbReference>
<accession>A0A0F9FNI5</accession>
<dbReference type="GO" id="GO:0016020">
    <property type="term" value="C:membrane"/>
    <property type="evidence" value="ECO:0007669"/>
    <property type="project" value="UniProtKB-SubCell"/>
</dbReference>
<dbReference type="SMART" id="SM00091">
    <property type="entry name" value="PAS"/>
    <property type="match status" value="2"/>
</dbReference>
<dbReference type="InterPro" id="IPR003594">
    <property type="entry name" value="HATPase_dom"/>
</dbReference>
<evidence type="ECO:0000256" key="2">
    <source>
        <dbReference type="ARBA" id="ARBA00004141"/>
    </source>
</evidence>
<dbReference type="InterPro" id="IPR013655">
    <property type="entry name" value="PAS_fold_3"/>
</dbReference>
<feature type="domain" description="Histidine kinase" evidence="14">
    <location>
        <begin position="543"/>
        <end position="764"/>
    </location>
</feature>
<keyword evidence="12" id="KW-0472">Membrane</keyword>
<dbReference type="CDD" id="cd00082">
    <property type="entry name" value="HisKA"/>
    <property type="match status" value="1"/>
</dbReference>
<dbReference type="PANTHER" id="PTHR42878:SF7">
    <property type="entry name" value="SENSOR HISTIDINE KINASE GLRK"/>
    <property type="match status" value="1"/>
</dbReference>
<name>A0A0F9FNI5_9ZZZZ</name>
<keyword evidence="7" id="KW-0547">Nucleotide-binding</keyword>
<dbReference type="SMART" id="SM00387">
    <property type="entry name" value="HATPase_c"/>
    <property type="match status" value="1"/>
</dbReference>
<dbReference type="EMBL" id="LAZR01020690">
    <property type="protein sequence ID" value="KKL87989.1"/>
    <property type="molecule type" value="Genomic_DNA"/>
</dbReference>
<evidence type="ECO:0000313" key="17">
    <source>
        <dbReference type="EMBL" id="KKL87989.1"/>
    </source>
</evidence>
<dbReference type="SUPFAM" id="SSF47384">
    <property type="entry name" value="Homodimeric domain of signal transducing histidine kinase"/>
    <property type="match status" value="1"/>
</dbReference>
<dbReference type="CDD" id="cd00130">
    <property type="entry name" value="PAS"/>
    <property type="match status" value="2"/>
</dbReference>
<evidence type="ECO:0000259" key="14">
    <source>
        <dbReference type="PROSITE" id="PS50109"/>
    </source>
</evidence>
<dbReference type="InterPro" id="IPR035965">
    <property type="entry name" value="PAS-like_dom_sf"/>
</dbReference>
<dbReference type="InterPro" id="IPR000014">
    <property type="entry name" value="PAS"/>
</dbReference>
<dbReference type="PANTHER" id="PTHR42878">
    <property type="entry name" value="TWO-COMPONENT HISTIDINE KINASE"/>
    <property type="match status" value="1"/>
</dbReference>
<feature type="domain" description="PAS" evidence="15">
    <location>
        <begin position="87"/>
        <end position="157"/>
    </location>
</feature>
<feature type="coiled-coil region" evidence="13">
    <location>
        <begin position="371"/>
        <end position="419"/>
    </location>
</feature>
<keyword evidence="9" id="KW-0067">ATP-binding</keyword>
<dbReference type="Pfam" id="PF13426">
    <property type="entry name" value="PAS_9"/>
    <property type="match status" value="1"/>
</dbReference>
<protein>
    <recommendedName>
        <fullName evidence="3">histidine kinase</fullName>
        <ecNumber evidence="3">2.7.13.3</ecNumber>
    </recommendedName>
</protein>
<dbReference type="Pfam" id="PF02518">
    <property type="entry name" value="HATPase_c"/>
    <property type="match status" value="1"/>
</dbReference>
<feature type="non-terminal residue" evidence="17">
    <location>
        <position position="1"/>
    </location>
</feature>
<dbReference type="Gene3D" id="3.30.565.10">
    <property type="entry name" value="Histidine kinase-like ATPase, C-terminal domain"/>
    <property type="match status" value="1"/>
</dbReference>
<dbReference type="Gene3D" id="3.30.450.20">
    <property type="entry name" value="PAS domain"/>
    <property type="match status" value="2"/>
</dbReference>
<keyword evidence="11" id="KW-0902">Two-component regulatory system</keyword>
<comment type="catalytic activity">
    <reaction evidence="1">
        <text>ATP + protein L-histidine = ADP + protein N-phospho-L-histidine.</text>
        <dbReference type="EC" id="2.7.13.3"/>
    </reaction>
</comment>
<dbReference type="GO" id="GO:0000156">
    <property type="term" value="F:phosphorelay response regulator activity"/>
    <property type="evidence" value="ECO:0007669"/>
    <property type="project" value="TreeGrafter"/>
</dbReference>
<evidence type="ECO:0000256" key="11">
    <source>
        <dbReference type="ARBA" id="ARBA00023012"/>
    </source>
</evidence>
<keyword evidence="6" id="KW-0812">Transmembrane</keyword>
<evidence type="ECO:0000256" key="8">
    <source>
        <dbReference type="ARBA" id="ARBA00022777"/>
    </source>
</evidence>
<dbReference type="Pfam" id="PF13185">
    <property type="entry name" value="GAF_2"/>
    <property type="match status" value="1"/>
</dbReference>
<dbReference type="Gene3D" id="3.30.450.40">
    <property type="match status" value="1"/>
</dbReference>
<keyword evidence="5" id="KW-0808">Transferase</keyword>
<dbReference type="SMART" id="SM00388">
    <property type="entry name" value="HisKA"/>
    <property type="match status" value="1"/>
</dbReference>
<dbReference type="Gene3D" id="1.10.287.130">
    <property type="match status" value="1"/>
</dbReference>
<evidence type="ECO:0000256" key="9">
    <source>
        <dbReference type="ARBA" id="ARBA00022840"/>
    </source>
</evidence>
<comment type="caution">
    <text evidence="17">The sequence shown here is derived from an EMBL/GenBank/DDBJ whole genome shotgun (WGS) entry which is preliminary data.</text>
</comment>
<dbReference type="GO" id="GO:0007234">
    <property type="term" value="P:osmosensory signaling via phosphorelay pathway"/>
    <property type="evidence" value="ECO:0007669"/>
    <property type="project" value="TreeGrafter"/>
</dbReference>
<dbReference type="GO" id="GO:0005524">
    <property type="term" value="F:ATP binding"/>
    <property type="evidence" value="ECO:0007669"/>
    <property type="project" value="UniProtKB-KW"/>
</dbReference>
<organism evidence="17">
    <name type="scientific">marine sediment metagenome</name>
    <dbReference type="NCBI Taxonomy" id="412755"/>
    <lineage>
        <taxon>unclassified sequences</taxon>
        <taxon>metagenomes</taxon>
        <taxon>ecological metagenomes</taxon>
    </lineage>
</organism>
<evidence type="ECO:0000256" key="7">
    <source>
        <dbReference type="ARBA" id="ARBA00022741"/>
    </source>
</evidence>
<dbReference type="InterPro" id="IPR003661">
    <property type="entry name" value="HisK_dim/P_dom"/>
</dbReference>
<dbReference type="PRINTS" id="PR00344">
    <property type="entry name" value="BCTRLSENSOR"/>
</dbReference>
<dbReference type="GO" id="GO:0000155">
    <property type="term" value="F:phosphorelay sensor kinase activity"/>
    <property type="evidence" value="ECO:0007669"/>
    <property type="project" value="InterPro"/>
</dbReference>
<sequence length="764" mass="87541">VNKEEVIYTNKTGQILFEIEEGDKTPKLLKDLVIKVIRTNKIKTTEIELNDHIYSFVITPITEEKYVNVHGMDITERKKTEQEIKESEAKFRALFENTNDAIFIHDKGSQFIEINQTTCERLGYTREELLKLAPKDIIPPGYKIDLQANIKTLQEKGELLIEAEHLTKDGDKIPVEINSRIFNFGGKNTIISVARDITERKLAERVIHDRNKEILMLLDASRAVLQYSDFEIAQKRIFNCCNNLIGADAGYVAVLNPSKKEYHKIFINPGSLTCEVDPDLPMPIRGMLAKVIKSKKILTQNDFSNTDWINFLPKGHIPLKNVLIVPLIINNEVNGMMGLTRREGGFTDEEARIATEFAELASISLFNSQTLESLEKSEQKYRRLSNILEQKVEERTIELKESEEKVQNMITNISDVLMEAKASGILTYISPQIKNIIGYQLEELIGLNFMDFIHLEDISVFKETSDKALKTKKNVSIECRLKHKKGYFVPVSVKWSMVEINNEFKVFGLVSDNTERKKIDKMIKREIKQLKELDQIRNDLIRRISHELNTPLISILNGSQFLLDSYNDQMSDEAKDIVRIINQGGYRLKEMVNNLITAYELETDQIQLNIKQENLIPIVRECVEEIIFQADKRKIFINIELSNELNVDVDRRMIKKVILNLLSNAVKNTLANGNIFIKSIGHHNFIELIISDTGVGLTKKEKLLLFKKFGKIERFGKGMDVDIEGPGLGLYISSEIVKLHKGEILVKSKGRNKGSTFIIRLFLS</sequence>
<evidence type="ECO:0000256" key="5">
    <source>
        <dbReference type="ARBA" id="ARBA00022679"/>
    </source>
</evidence>
<dbReference type="InterPro" id="IPR029016">
    <property type="entry name" value="GAF-like_dom_sf"/>
</dbReference>
<dbReference type="GO" id="GO:0030295">
    <property type="term" value="F:protein kinase activator activity"/>
    <property type="evidence" value="ECO:0007669"/>
    <property type="project" value="TreeGrafter"/>
</dbReference>
<keyword evidence="10" id="KW-1133">Transmembrane helix</keyword>
<dbReference type="NCBIfam" id="TIGR00229">
    <property type="entry name" value="sensory_box"/>
    <property type="match status" value="2"/>
</dbReference>
<keyword evidence="13" id="KW-0175">Coiled coil</keyword>
<dbReference type="InterPro" id="IPR000700">
    <property type="entry name" value="PAS-assoc_C"/>
</dbReference>
<dbReference type="PROSITE" id="PS50113">
    <property type="entry name" value="PAC"/>
    <property type="match status" value="1"/>
</dbReference>
<dbReference type="SMART" id="SM00065">
    <property type="entry name" value="GAF"/>
    <property type="match status" value="1"/>
</dbReference>
<evidence type="ECO:0000256" key="1">
    <source>
        <dbReference type="ARBA" id="ARBA00000085"/>
    </source>
</evidence>
<dbReference type="PROSITE" id="PS50109">
    <property type="entry name" value="HIS_KIN"/>
    <property type="match status" value="1"/>
</dbReference>
<dbReference type="InterPro" id="IPR050351">
    <property type="entry name" value="BphY/WalK/GraS-like"/>
</dbReference>
<evidence type="ECO:0000256" key="4">
    <source>
        <dbReference type="ARBA" id="ARBA00022553"/>
    </source>
</evidence>
<dbReference type="EC" id="2.7.13.3" evidence="3"/>
<dbReference type="InterPro" id="IPR036097">
    <property type="entry name" value="HisK_dim/P_sf"/>
</dbReference>
<dbReference type="Pfam" id="PF08447">
    <property type="entry name" value="PAS_3"/>
    <property type="match status" value="1"/>
</dbReference>
<evidence type="ECO:0000256" key="10">
    <source>
        <dbReference type="ARBA" id="ARBA00022989"/>
    </source>
</evidence>
<evidence type="ECO:0000256" key="6">
    <source>
        <dbReference type="ARBA" id="ARBA00022692"/>
    </source>
</evidence>
<dbReference type="InterPro" id="IPR005467">
    <property type="entry name" value="His_kinase_dom"/>
</dbReference>